<evidence type="ECO:0000256" key="3">
    <source>
        <dbReference type="ARBA" id="ARBA00022833"/>
    </source>
</evidence>
<evidence type="ECO:0000256" key="2">
    <source>
        <dbReference type="ARBA" id="ARBA00022723"/>
    </source>
</evidence>
<dbReference type="GO" id="GO:0046872">
    <property type="term" value="F:metal ion binding"/>
    <property type="evidence" value="ECO:0007669"/>
    <property type="project" value="UniProtKB-KW"/>
</dbReference>
<sequence length="161" mass="17982">MQNTKKIPLPLEGGCQCGSLRYKCTKGPEVCYACHCKNCQKSAGSAFQISAIFEKSSVTLSGVTPKEWTFEADSGNKLVNLFCPECGTKVAAKKSDKPDLLTIKAGTLDDSALEWLDPIMHVWASKKMNWFDLPKDSKAIDKQPEESEMKEHIALWKERHE</sequence>
<dbReference type="Gene3D" id="3.90.1590.10">
    <property type="entry name" value="glutathione-dependent formaldehyde- activating enzyme (gfa)"/>
    <property type="match status" value="1"/>
</dbReference>
<organism evidence="6 7">
    <name type="scientific">Acrasis kona</name>
    <dbReference type="NCBI Taxonomy" id="1008807"/>
    <lineage>
        <taxon>Eukaryota</taxon>
        <taxon>Discoba</taxon>
        <taxon>Heterolobosea</taxon>
        <taxon>Tetramitia</taxon>
        <taxon>Eutetramitia</taxon>
        <taxon>Acrasidae</taxon>
        <taxon>Acrasis</taxon>
    </lineage>
</organism>
<gene>
    <name evidence="6" type="ORF">AKO1_014296</name>
</gene>
<dbReference type="SUPFAM" id="SSF51316">
    <property type="entry name" value="Mss4-like"/>
    <property type="match status" value="1"/>
</dbReference>
<comment type="caution">
    <text evidence="6">The sequence shown here is derived from an EMBL/GenBank/DDBJ whole genome shotgun (WGS) entry which is preliminary data.</text>
</comment>
<comment type="similarity">
    <text evidence="1">Belongs to the Gfa family.</text>
</comment>
<dbReference type="InterPro" id="IPR011057">
    <property type="entry name" value="Mss4-like_sf"/>
</dbReference>
<dbReference type="PANTHER" id="PTHR33337:SF40">
    <property type="entry name" value="CENP-V_GFA DOMAIN-CONTAINING PROTEIN-RELATED"/>
    <property type="match status" value="1"/>
</dbReference>
<dbReference type="GO" id="GO:0016846">
    <property type="term" value="F:carbon-sulfur lyase activity"/>
    <property type="evidence" value="ECO:0007669"/>
    <property type="project" value="InterPro"/>
</dbReference>
<accession>A0AAW2Z0E9</accession>
<evidence type="ECO:0000313" key="6">
    <source>
        <dbReference type="EMBL" id="KAL0482581.1"/>
    </source>
</evidence>
<dbReference type="PANTHER" id="PTHR33337">
    <property type="entry name" value="GFA DOMAIN-CONTAINING PROTEIN"/>
    <property type="match status" value="1"/>
</dbReference>
<evidence type="ECO:0000256" key="1">
    <source>
        <dbReference type="ARBA" id="ARBA00005495"/>
    </source>
</evidence>
<name>A0AAW2Z0E9_9EUKA</name>
<dbReference type="InterPro" id="IPR006913">
    <property type="entry name" value="CENP-V/GFA"/>
</dbReference>
<keyword evidence="3" id="KW-0862">Zinc</keyword>
<reference evidence="6 7" key="1">
    <citation type="submission" date="2024-03" db="EMBL/GenBank/DDBJ databases">
        <title>The Acrasis kona genome and developmental transcriptomes reveal deep origins of eukaryotic multicellular pathways.</title>
        <authorList>
            <person name="Sheikh S."/>
            <person name="Fu C.-J."/>
            <person name="Brown M.W."/>
            <person name="Baldauf S.L."/>
        </authorList>
    </citation>
    <scope>NUCLEOTIDE SEQUENCE [LARGE SCALE GENOMIC DNA]</scope>
    <source>
        <strain evidence="6 7">ATCC MYA-3509</strain>
    </source>
</reference>
<dbReference type="AlphaFoldDB" id="A0AAW2Z0E9"/>
<evidence type="ECO:0000259" key="5">
    <source>
        <dbReference type="PROSITE" id="PS51891"/>
    </source>
</evidence>
<keyword evidence="7" id="KW-1185">Reference proteome</keyword>
<evidence type="ECO:0000313" key="7">
    <source>
        <dbReference type="Proteomes" id="UP001431209"/>
    </source>
</evidence>
<feature type="domain" description="CENP-V/GFA" evidence="5">
    <location>
        <begin position="11"/>
        <end position="132"/>
    </location>
</feature>
<protein>
    <submittedName>
        <fullName evidence="6">Glutathione-dependent formaldehyde-activating protein</fullName>
    </submittedName>
</protein>
<proteinExistence type="inferred from homology"/>
<dbReference type="PROSITE" id="PS51891">
    <property type="entry name" value="CENP_V_GFA"/>
    <property type="match status" value="1"/>
</dbReference>
<keyword evidence="4" id="KW-0456">Lyase</keyword>
<dbReference type="Proteomes" id="UP001431209">
    <property type="component" value="Unassembled WGS sequence"/>
</dbReference>
<keyword evidence="2" id="KW-0479">Metal-binding</keyword>
<dbReference type="EMBL" id="JAOPGA020000874">
    <property type="protein sequence ID" value="KAL0482581.1"/>
    <property type="molecule type" value="Genomic_DNA"/>
</dbReference>
<dbReference type="Pfam" id="PF04828">
    <property type="entry name" value="GFA"/>
    <property type="match status" value="1"/>
</dbReference>
<evidence type="ECO:0000256" key="4">
    <source>
        <dbReference type="ARBA" id="ARBA00023239"/>
    </source>
</evidence>